<organism evidence="3">
    <name type="scientific">Naegleria gruberi</name>
    <name type="common">Amoeba</name>
    <dbReference type="NCBI Taxonomy" id="5762"/>
    <lineage>
        <taxon>Eukaryota</taxon>
        <taxon>Discoba</taxon>
        <taxon>Heterolobosea</taxon>
        <taxon>Tetramitia</taxon>
        <taxon>Eutetramitia</taxon>
        <taxon>Vahlkampfiidae</taxon>
        <taxon>Naegleria</taxon>
    </lineage>
</organism>
<dbReference type="EMBL" id="GG738894">
    <property type="protein sequence ID" value="EFC40252.1"/>
    <property type="molecule type" value="Genomic_DNA"/>
</dbReference>
<dbReference type="RefSeq" id="XP_002672996.1">
    <property type="nucleotide sequence ID" value="XM_002672950.1"/>
</dbReference>
<keyword evidence="1" id="KW-0732">Signal</keyword>
<dbReference type="Proteomes" id="UP000006671">
    <property type="component" value="Unassembled WGS sequence"/>
</dbReference>
<dbReference type="InParanoid" id="D2VST6"/>
<sequence length="109" mass="11659">MKSFLTVLMAFYCLALTLTFAHGSQLVTDDPKCADIMCLPEMYCSNGSCICRTNFTCGASCNVVTCASDAYCLNGACKAKKELSNDTSLNNVGVLFLVTLTTICTVLVL</sequence>
<evidence type="ECO:0000256" key="1">
    <source>
        <dbReference type="SAM" id="SignalP"/>
    </source>
</evidence>
<dbReference type="GeneID" id="8854676"/>
<feature type="chain" id="PRO_5003037838" evidence="1">
    <location>
        <begin position="24"/>
        <end position="109"/>
    </location>
</feature>
<name>D2VST6_NAEGR</name>
<accession>D2VST6</accession>
<keyword evidence="3" id="KW-1185">Reference proteome</keyword>
<feature type="signal peptide" evidence="1">
    <location>
        <begin position="1"/>
        <end position="23"/>
    </location>
</feature>
<reference evidence="2 3" key="1">
    <citation type="journal article" date="2010" name="Cell">
        <title>The genome of Naegleria gruberi illuminates early eukaryotic versatility.</title>
        <authorList>
            <person name="Fritz-Laylin L.K."/>
            <person name="Prochnik S.E."/>
            <person name="Ginger M.L."/>
            <person name="Dacks J.B."/>
            <person name="Carpenter M.L."/>
            <person name="Field M.C."/>
            <person name="Kuo A."/>
            <person name="Paredez A."/>
            <person name="Chapman J."/>
            <person name="Pham J."/>
            <person name="Shu S."/>
            <person name="Neupane R."/>
            <person name="Cipriano M."/>
            <person name="Mancuso J."/>
            <person name="Tu H."/>
            <person name="Salamov A."/>
            <person name="Lindquist E."/>
            <person name="Shapiro H."/>
            <person name="Lucas S."/>
            <person name="Grigoriev I.V."/>
            <person name="Cande W.Z."/>
            <person name="Fulton C."/>
            <person name="Rokhsar D.S."/>
            <person name="Dawson S.C."/>
        </authorList>
    </citation>
    <scope>NUCLEOTIDE SEQUENCE [LARGE SCALE GENOMIC DNA]</scope>
    <source>
        <strain evidence="2 3">NEG-M</strain>
    </source>
</reference>
<evidence type="ECO:0000313" key="2">
    <source>
        <dbReference type="EMBL" id="EFC40252.1"/>
    </source>
</evidence>
<evidence type="ECO:0000313" key="3">
    <source>
        <dbReference type="Proteomes" id="UP000006671"/>
    </source>
</evidence>
<protein>
    <submittedName>
        <fullName evidence="2">Predicted protein</fullName>
    </submittedName>
</protein>
<gene>
    <name evidence="2" type="ORF">NAEGRDRAFT_72055</name>
</gene>
<proteinExistence type="predicted"/>
<dbReference type="VEuPathDB" id="AmoebaDB:NAEGRDRAFT_72055"/>
<dbReference type="AlphaFoldDB" id="D2VST6"/>
<dbReference type="KEGG" id="ngr:NAEGRDRAFT_72055"/>